<dbReference type="PANTHER" id="PTHR43333">
    <property type="entry name" value="2-HACID_DH_C DOMAIN-CONTAINING PROTEIN"/>
    <property type="match status" value="1"/>
</dbReference>
<evidence type="ECO:0000259" key="5">
    <source>
        <dbReference type="Pfam" id="PF00389"/>
    </source>
</evidence>
<evidence type="ECO:0000256" key="4">
    <source>
        <dbReference type="RuleBase" id="RU003719"/>
    </source>
</evidence>
<evidence type="ECO:0000313" key="7">
    <source>
        <dbReference type="EMBL" id="MFD1718444.1"/>
    </source>
</evidence>
<protein>
    <submittedName>
        <fullName evidence="7">D-2-hydroxyacid dehydrogenase</fullName>
    </submittedName>
</protein>
<dbReference type="InterPro" id="IPR006139">
    <property type="entry name" value="D-isomer_2_OHA_DH_cat_dom"/>
</dbReference>
<comment type="similarity">
    <text evidence="1 4">Belongs to the D-isomer specific 2-hydroxyacid dehydrogenase family.</text>
</comment>
<dbReference type="EMBL" id="JBHUEE010000005">
    <property type="protein sequence ID" value="MFD1718444.1"/>
    <property type="molecule type" value="Genomic_DNA"/>
</dbReference>
<name>A0ABW4L5L4_9MICO</name>
<proteinExistence type="inferred from homology"/>
<dbReference type="Pfam" id="PF00389">
    <property type="entry name" value="2-Hacid_dh"/>
    <property type="match status" value="1"/>
</dbReference>
<organism evidence="7 8">
    <name type="scientific">Georgenia deserti</name>
    <dbReference type="NCBI Taxonomy" id="2093781"/>
    <lineage>
        <taxon>Bacteria</taxon>
        <taxon>Bacillati</taxon>
        <taxon>Actinomycetota</taxon>
        <taxon>Actinomycetes</taxon>
        <taxon>Micrococcales</taxon>
        <taxon>Bogoriellaceae</taxon>
        <taxon>Georgenia</taxon>
    </lineage>
</organism>
<dbReference type="Pfam" id="PF02826">
    <property type="entry name" value="2-Hacid_dh_C"/>
    <property type="match status" value="1"/>
</dbReference>
<keyword evidence="8" id="KW-1185">Reference proteome</keyword>
<evidence type="ECO:0000256" key="1">
    <source>
        <dbReference type="ARBA" id="ARBA00005854"/>
    </source>
</evidence>
<feature type="domain" description="D-isomer specific 2-hydroxyacid dehydrogenase catalytic" evidence="5">
    <location>
        <begin position="40"/>
        <end position="314"/>
    </location>
</feature>
<dbReference type="RefSeq" id="WP_388006741.1">
    <property type="nucleotide sequence ID" value="NZ_JBHUEE010000005.1"/>
</dbReference>
<keyword evidence="2 4" id="KW-0560">Oxidoreductase</keyword>
<evidence type="ECO:0000256" key="2">
    <source>
        <dbReference type="ARBA" id="ARBA00023002"/>
    </source>
</evidence>
<dbReference type="InterPro" id="IPR036291">
    <property type="entry name" value="NAD(P)-bd_dom_sf"/>
</dbReference>
<accession>A0ABW4L5L4</accession>
<dbReference type="CDD" id="cd05300">
    <property type="entry name" value="2-Hacid_dh_1"/>
    <property type="match status" value="1"/>
</dbReference>
<dbReference type="SUPFAM" id="SSF51735">
    <property type="entry name" value="NAD(P)-binding Rossmann-fold domains"/>
    <property type="match status" value="1"/>
</dbReference>
<feature type="domain" description="D-isomer specific 2-hydroxyacid dehydrogenase NAD-binding" evidence="6">
    <location>
        <begin position="108"/>
        <end position="283"/>
    </location>
</feature>
<evidence type="ECO:0000259" key="6">
    <source>
        <dbReference type="Pfam" id="PF02826"/>
    </source>
</evidence>
<dbReference type="Gene3D" id="3.40.50.720">
    <property type="entry name" value="NAD(P)-binding Rossmann-like Domain"/>
    <property type="match status" value="2"/>
</dbReference>
<keyword evidence="3" id="KW-0520">NAD</keyword>
<dbReference type="InterPro" id="IPR006140">
    <property type="entry name" value="D-isomer_DH_NAD-bd"/>
</dbReference>
<dbReference type="SUPFAM" id="SSF52283">
    <property type="entry name" value="Formate/glycerate dehydrogenase catalytic domain-like"/>
    <property type="match status" value="1"/>
</dbReference>
<dbReference type="PANTHER" id="PTHR43333:SF1">
    <property type="entry name" value="D-ISOMER SPECIFIC 2-HYDROXYACID DEHYDROGENASE NAD-BINDING DOMAIN-CONTAINING PROTEIN"/>
    <property type="match status" value="1"/>
</dbReference>
<evidence type="ECO:0000256" key="3">
    <source>
        <dbReference type="ARBA" id="ARBA00023027"/>
    </source>
</evidence>
<evidence type="ECO:0000313" key="8">
    <source>
        <dbReference type="Proteomes" id="UP001597277"/>
    </source>
</evidence>
<sequence length="320" mass="33909">MSAVILVKAPADPGLERVREVARHCPVVEVDELSTGACRRAGVAPADVGAVLGATPHADDLAFLPSLEWVHSRTAGVDSWLDTGALPPRVRLTSAAGNGAIPLAEHALMLMLMLSRNAPRWLAAQARAEWDRYTHGELTGATLGIVGYGNSGKDLARKAQACHMNVQALRRTDAGPADGDVRLRYGTDGLAAVLRTSDYVVVTAPLTAQTRNLIGAEELRAMRTGAFLVVVSRGGIVNEQALVEALRSGELAGAGLDAHEHEPLPADSPLWTLPNAIITPHNGATTPLTGERGRQILLDNVARWVSGEPLRNVVDVEHGY</sequence>
<reference evidence="8" key="1">
    <citation type="journal article" date="2019" name="Int. J. Syst. Evol. Microbiol.">
        <title>The Global Catalogue of Microorganisms (GCM) 10K type strain sequencing project: providing services to taxonomists for standard genome sequencing and annotation.</title>
        <authorList>
            <consortium name="The Broad Institute Genomics Platform"/>
            <consortium name="The Broad Institute Genome Sequencing Center for Infectious Disease"/>
            <person name="Wu L."/>
            <person name="Ma J."/>
        </authorList>
    </citation>
    <scope>NUCLEOTIDE SEQUENCE [LARGE SCALE GENOMIC DNA]</scope>
    <source>
        <strain evidence="8">JCM 17130</strain>
    </source>
</reference>
<comment type="caution">
    <text evidence="7">The sequence shown here is derived from an EMBL/GenBank/DDBJ whole genome shotgun (WGS) entry which is preliminary data.</text>
</comment>
<dbReference type="Proteomes" id="UP001597277">
    <property type="component" value="Unassembled WGS sequence"/>
</dbReference>
<gene>
    <name evidence="7" type="ORF">ACFSE6_11395</name>
</gene>